<sequence length="37" mass="4211">MPDSERSHSADFCVTQLGNRQLLHFVAFLELAVVTMF</sequence>
<dbReference type="HOGENOM" id="CLU_3347040_0_0_6"/>
<reference evidence="2" key="1">
    <citation type="submission" date="2012-12" db="EMBL/GenBank/DDBJ databases">
        <title>Genome Sequence of Photobacterium leiognathi lrivu.4.1.</title>
        <authorList>
            <person name="Urbanczyk H."/>
            <person name="Ogura Y."/>
            <person name="Hayashi T."/>
            <person name="Dunlap P.V."/>
        </authorList>
    </citation>
    <scope>NUCLEOTIDE SEQUENCE [LARGE SCALE GENOMIC DNA]</scope>
    <source>
        <strain evidence="2">lrivu.4.1</strain>
    </source>
</reference>
<protein>
    <submittedName>
        <fullName evidence="1">Uncharacterized protein</fullName>
    </submittedName>
</protein>
<evidence type="ECO:0000313" key="2">
    <source>
        <dbReference type="Proteomes" id="UP000030675"/>
    </source>
</evidence>
<organism evidence="1 2">
    <name type="scientific">Photobacterium leiognathi lrivu.4.1</name>
    <dbReference type="NCBI Taxonomy" id="1248232"/>
    <lineage>
        <taxon>Bacteria</taxon>
        <taxon>Pseudomonadati</taxon>
        <taxon>Pseudomonadota</taxon>
        <taxon>Gammaproteobacteria</taxon>
        <taxon>Vibrionales</taxon>
        <taxon>Vibrionaceae</taxon>
        <taxon>Photobacterium</taxon>
    </lineage>
</organism>
<name>A0A0U1P677_PHOLE</name>
<dbReference type="Proteomes" id="UP000030675">
    <property type="component" value="Unassembled WGS sequence"/>
</dbReference>
<dbReference type="AlphaFoldDB" id="A0A0U1P677"/>
<accession>A0A0U1P677</accession>
<dbReference type="EMBL" id="DF196819">
    <property type="protein sequence ID" value="GAD29983.1"/>
    <property type="molecule type" value="Genomic_DNA"/>
</dbReference>
<evidence type="ECO:0000313" key="1">
    <source>
        <dbReference type="EMBL" id="GAD29983.1"/>
    </source>
</evidence>
<proteinExistence type="predicted"/>
<gene>
    <name evidence="1" type="ORF">PLEI_1637</name>
</gene>